<feature type="transmembrane region" description="Helical" evidence="1">
    <location>
        <begin position="12"/>
        <end position="34"/>
    </location>
</feature>
<proteinExistence type="predicted"/>
<sequence length="207" mass="23551">MSSKGIFSSISIFMRWLLTAVGAVFLILLLILGYRGYHFYKTISPYLAEEREILPKMEYSDEELSLIKEKIAQLKSLEGMQDIHLSASELNLILRDEFDIAKQLRISVNNDTISVLYTFPFPLTGKHLNGTIDLKPSYTNHTINLSIQSMSAHNKELDNESIAIIEDTLTRIIYDQLPDTVLNAIHSVVIHDNHIYIVFNQNEHGGS</sequence>
<organism evidence="2 3">
    <name type="scientific">Candidatus Auribacter fodinae</name>
    <dbReference type="NCBI Taxonomy" id="2093366"/>
    <lineage>
        <taxon>Bacteria</taxon>
        <taxon>Pseudomonadati</taxon>
        <taxon>Candidatus Auribacterota</taxon>
        <taxon>Candidatus Auribacteria</taxon>
        <taxon>Candidatus Auribacterales</taxon>
        <taxon>Candidatus Auribacteraceae</taxon>
        <taxon>Candidatus Auribacter</taxon>
    </lineage>
</organism>
<keyword evidence="1" id="KW-0472">Membrane</keyword>
<evidence type="ECO:0000313" key="2">
    <source>
        <dbReference type="EMBL" id="RJP60212.1"/>
    </source>
</evidence>
<keyword evidence="1" id="KW-0812">Transmembrane</keyword>
<name>A0A3A4R5G5_9BACT</name>
<keyword evidence="1" id="KW-1133">Transmembrane helix</keyword>
<reference evidence="2 3" key="1">
    <citation type="journal article" date="2017" name="ISME J.">
        <title>Energy and carbon metabolisms in a deep terrestrial subsurface fluid microbial community.</title>
        <authorList>
            <person name="Momper L."/>
            <person name="Jungbluth S.P."/>
            <person name="Lee M.D."/>
            <person name="Amend J.P."/>
        </authorList>
    </citation>
    <scope>NUCLEOTIDE SEQUENCE [LARGE SCALE GENOMIC DNA]</scope>
    <source>
        <strain evidence="2">SURF_26</strain>
    </source>
</reference>
<evidence type="ECO:0000256" key="1">
    <source>
        <dbReference type="SAM" id="Phobius"/>
    </source>
</evidence>
<comment type="caution">
    <text evidence="2">The sequence shown here is derived from an EMBL/GenBank/DDBJ whole genome shotgun (WGS) entry which is preliminary data.</text>
</comment>
<accession>A0A3A4R5G5</accession>
<dbReference type="EMBL" id="QZJZ01000032">
    <property type="protein sequence ID" value="RJP60212.1"/>
    <property type="molecule type" value="Genomic_DNA"/>
</dbReference>
<dbReference type="AlphaFoldDB" id="A0A3A4R5G5"/>
<protein>
    <submittedName>
        <fullName evidence="2">Uncharacterized protein</fullName>
    </submittedName>
</protein>
<gene>
    <name evidence="2" type="ORF">C4541_04615</name>
</gene>
<dbReference type="Proteomes" id="UP000266426">
    <property type="component" value="Unassembled WGS sequence"/>
</dbReference>
<evidence type="ECO:0000313" key="3">
    <source>
        <dbReference type="Proteomes" id="UP000266426"/>
    </source>
</evidence>